<dbReference type="STRING" id="655353.SAMN04488056_101371"/>
<dbReference type="Pfam" id="PF01425">
    <property type="entry name" value="Amidase"/>
    <property type="match status" value="1"/>
</dbReference>
<keyword evidence="3" id="KW-1185">Reference proteome</keyword>
<sequence>MAVIGTIAATRNALMSGKTSSVELVSEALAEIENDAGEGHAIFVRTFKNTAITQAAACDAMRKMGVPQGPLAGIPISVKDLFDVEGAPTTAGSAVLAEMAEPARRDAIVIERLRAAGAIFLGHTNMTEFAYSGLGLNPHFGTPLNVWDKEVGRVPGGSSSGAALSVANNMAVAAIGSDTGGSVRIPSAFNRLYGFKPTTGRQPMTGVFPLSSSLDTVGPLARSMNCCRIIDHVMAGAPVPEPNLRSMVGLRFGILETIALDGLDMEVAGAFVRALEALSKGGARLERIKIDALENFHEIARLGSLAGPEAYHLHRDLIAAKGDQMDPRVRIRIENGANISASDYIEMLTLQKEMIEKAHLETRNYDVILMPTVAMVPPELAPLEESDALYAEANVKVLRNTALVNVLGRPAATIPVGDADAAPVGLMIVGEKGADAMVLDIAESIDLCVNSVSS</sequence>
<feature type="domain" description="Amidase" evidence="1">
    <location>
        <begin position="23"/>
        <end position="439"/>
    </location>
</feature>
<proteinExistence type="predicted"/>
<evidence type="ECO:0000313" key="2">
    <source>
        <dbReference type="EMBL" id="SFN58070.1"/>
    </source>
</evidence>
<dbReference type="InterPro" id="IPR000120">
    <property type="entry name" value="Amidase"/>
</dbReference>
<reference evidence="2 3" key="1">
    <citation type="submission" date="2016-10" db="EMBL/GenBank/DDBJ databases">
        <authorList>
            <person name="de Groot N.N."/>
        </authorList>
    </citation>
    <scope>NUCLEOTIDE SEQUENCE [LARGE SCALE GENOMIC DNA]</scope>
    <source>
        <strain evidence="2 3">CGMCC 1.9157</strain>
    </source>
</reference>
<dbReference type="PANTHER" id="PTHR11895:SF176">
    <property type="entry name" value="AMIDASE AMID-RELATED"/>
    <property type="match status" value="1"/>
</dbReference>
<dbReference type="EMBL" id="FOVR01000001">
    <property type="protein sequence ID" value="SFN58070.1"/>
    <property type="molecule type" value="Genomic_DNA"/>
</dbReference>
<dbReference type="Proteomes" id="UP000199236">
    <property type="component" value="Unassembled WGS sequence"/>
</dbReference>
<dbReference type="NCBIfam" id="NF005460">
    <property type="entry name" value="PRK07056.1"/>
    <property type="match status" value="1"/>
</dbReference>
<dbReference type="Gene3D" id="3.90.1300.10">
    <property type="entry name" value="Amidase signature (AS) domain"/>
    <property type="match status" value="1"/>
</dbReference>
<accession>A0A1I5A6T4</accession>
<dbReference type="InterPro" id="IPR036928">
    <property type="entry name" value="AS_sf"/>
</dbReference>
<organism evidence="2 3">
    <name type="scientific">Cohaesibacter marisflavi</name>
    <dbReference type="NCBI Taxonomy" id="655353"/>
    <lineage>
        <taxon>Bacteria</taxon>
        <taxon>Pseudomonadati</taxon>
        <taxon>Pseudomonadota</taxon>
        <taxon>Alphaproteobacteria</taxon>
        <taxon>Hyphomicrobiales</taxon>
        <taxon>Cohaesibacteraceae</taxon>
    </lineage>
</organism>
<keyword evidence="2" id="KW-0808">Transferase</keyword>
<dbReference type="InterPro" id="IPR023631">
    <property type="entry name" value="Amidase_dom"/>
</dbReference>
<evidence type="ECO:0000313" key="3">
    <source>
        <dbReference type="Proteomes" id="UP000199236"/>
    </source>
</evidence>
<dbReference type="PANTHER" id="PTHR11895">
    <property type="entry name" value="TRANSAMIDASE"/>
    <property type="match status" value="1"/>
</dbReference>
<dbReference type="GO" id="GO:0016740">
    <property type="term" value="F:transferase activity"/>
    <property type="evidence" value="ECO:0007669"/>
    <property type="project" value="UniProtKB-KW"/>
</dbReference>
<evidence type="ECO:0000259" key="1">
    <source>
        <dbReference type="Pfam" id="PF01425"/>
    </source>
</evidence>
<dbReference type="SUPFAM" id="SSF75304">
    <property type="entry name" value="Amidase signature (AS) enzymes"/>
    <property type="match status" value="1"/>
</dbReference>
<protein>
    <submittedName>
        <fullName evidence="2">Aspartyl-tRNA(Asn)/glutamyl-tRNA(Gln) amidotransferase subunit A</fullName>
    </submittedName>
</protein>
<gene>
    <name evidence="2" type="ORF">SAMN04488056_101371</name>
</gene>
<name>A0A1I5A6T4_9HYPH</name>
<dbReference type="AlphaFoldDB" id="A0A1I5A6T4"/>
<dbReference type="RefSeq" id="WP_175527872.1">
    <property type="nucleotide sequence ID" value="NZ_FOVR01000001.1"/>
</dbReference>